<sequence length="295" mass="32853">MNLLKKHRISLSAVTAAFVLGACGQKVEVPPAHVGKIMTKDGYQESLIPTSKFRLGQCWAYCDRLVLLDVSDKAYQESMNIFIPEDKLNLEVTIRATLSINPKKTAELFNAVAPTEVTGDISTIANEQVYRTYASQIIQAEVREYLSKLSISEIASSNEKINSDLRAQLGKAIESLTPFSVRFVGITNLKYPKIITDAQESAAERREAIQKEEAQLAISKAQLERELQEARLQRAIDKEKAETEAMSQTVLAQSVDSRVLQLRKLENDRAWIEKWNGQLPTTTLGDAVPMVSIGK</sequence>
<evidence type="ECO:0000313" key="4">
    <source>
        <dbReference type="EMBL" id="AIJ47790.1"/>
    </source>
</evidence>
<accession>A0A076PVF3</accession>
<dbReference type="Pfam" id="PF01145">
    <property type="entry name" value="Band_7"/>
    <property type="match status" value="1"/>
</dbReference>
<proteinExistence type="predicted"/>
<name>A0A076PVF3_COMTE</name>
<dbReference type="KEGG" id="ctes:O987_18410"/>
<dbReference type="GO" id="GO:0016020">
    <property type="term" value="C:membrane"/>
    <property type="evidence" value="ECO:0007669"/>
    <property type="project" value="UniProtKB-SubCell"/>
</dbReference>
<feature type="domain" description="Band 7" evidence="3">
    <location>
        <begin position="28"/>
        <end position="218"/>
    </location>
</feature>
<dbReference type="Proteomes" id="UP000028782">
    <property type="component" value="Chromosome"/>
</dbReference>
<gene>
    <name evidence="4" type="ORF">O987_18410</name>
</gene>
<dbReference type="EMBL" id="CP006704">
    <property type="protein sequence ID" value="AIJ47790.1"/>
    <property type="molecule type" value="Genomic_DNA"/>
</dbReference>
<protein>
    <recommendedName>
        <fullName evidence="3">Band 7 domain-containing protein</fullName>
    </recommendedName>
</protein>
<feature type="coiled-coil region" evidence="2">
    <location>
        <begin position="195"/>
        <end position="240"/>
    </location>
</feature>
<dbReference type="InterPro" id="IPR036013">
    <property type="entry name" value="Band_7/SPFH_dom_sf"/>
</dbReference>
<dbReference type="InterPro" id="IPR001107">
    <property type="entry name" value="Band_7"/>
</dbReference>
<dbReference type="PROSITE" id="PS51257">
    <property type="entry name" value="PROKAR_LIPOPROTEIN"/>
    <property type="match status" value="1"/>
</dbReference>
<dbReference type="AlphaFoldDB" id="A0A076PVF3"/>
<organism evidence="4 5">
    <name type="scientific">Comamonas testosteroni TK102</name>
    <dbReference type="NCBI Taxonomy" id="1392005"/>
    <lineage>
        <taxon>Bacteria</taxon>
        <taxon>Pseudomonadati</taxon>
        <taxon>Pseudomonadota</taxon>
        <taxon>Betaproteobacteria</taxon>
        <taxon>Burkholderiales</taxon>
        <taxon>Comamonadaceae</taxon>
        <taxon>Comamonas</taxon>
    </lineage>
</organism>
<evidence type="ECO:0000259" key="3">
    <source>
        <dbReference type="Pfam" id="PF01145"/>
    </source>
</evidence>
<evidence type="ECO:0000256" key="1">
    <source>
        <dbReference type="ARBA" id="ARBA00004167"/>
    </source>
</evidence>
<dbReference type="SUPFAM" id="SSF117892">
    <property type="entry name" value="Band 7/SPFH domain"/>
    <property type="match status" value="1"/>
</dbReference>
<evidence type="ECO:0000313" key="5">
    <source>
        <dbReference type="Proteomes" id="UP000028782"/>
    </source>
</evidence>
<dbReference type="HOGENOM" id="CLU_942365_0_0_4"/>
<reference evidence="4 5" key="1">
    <citation type="journal article" date="2014" name="Genome Announc.">
        <title>Complete Genome Sequence of Polychlorinated Biphenyl Degrader Comamonas testosteroni TK102 (NBRC 109938).</title>
        <authorList>
            <person name="Fukuda K."/>
            <person name="Hosoyama A."/>
            <person name="Tsuchikane K."/>
            <person name="Ohji S."/>
            <person name="Yamazoe A."/>
            <person name="Fujita N."/>
            <person name="Shintani M."/>
            <person name="Kimbara K."/>
        </authorList>
    </citation>
    <scope>NUCLEOTIDE SEQUENCE [LARGE SCALE GENOMIC DNA]</scope>
    <source>
        <strain evidence="4">TK102</strain>
    </source>
</reference>
<dbReference type="Gene3D" id="3.30.479.30">
    <property type="entry name" value="Band 7 domain"/>
    <property type="match status" value="1"/>
</dbReference>
<dbReference type="RefSeq" id="WP_003053633.1">
    <property type="nucleotide sequence ID" value="NZ_CP006704.1"/>
</dbReference>
<keyword evidence="2" id="KW-0175">Coiled coil</keyword>
<evidence type="ECO:0000256" key="2">
    <source>
        <dbReference type="SAM" id="Coils"/>
    </source>
</evidence>
<comment type="subcellular location">
    <subcellularLocation>
        <location evidence="1">Membrane</location>
        <topology evidence="1">Single-pass membrane protein</topology>
    </subcellularLocation>
</comment>